<evidence type="ECO:0000256" key="2">
    <source>
        <dbReference type="SAM" id="MobiDB-lite"/>
    </source>
</evidence>
<feature type="compositionally biased region" description="Basic and acidic residues" evidence="2">
    <location>
        <begin position="93"/>
        <end position="103"/>
    </location>
</feature>
<dbReference type="AlphaFoldDB" id="A0A9D2AGK9"/>
<dbReference type="Proteomes" id="UP000823964">
    <property type="component" value="Unassembled WGS sequence"/>
</dbReference>
<gene>
    <name evidence="3" type="ORF">H9862_01075</name>
</gene>
<proteinExistence type="predicted"/>
<accession>A0A9D2AGK9</accession>
<evidence type="ECO:0000256" key="1">
    <source>
        <dbReference type="SAM" id="Coils"/>
    </source>
</evidence>
<feature type="coiled-coil region" evidence="1">
    <location>
        <begin position="128"/>
        <end position="155"/>
    </location>
</feature>
<keyword evidence="1" id="KW-0175">Coiled coil</keyword>
<name>A0A9D2AGK9_9BACT</name>
<organism evidence="3 4">
    <name type="scientific">Candidatus Akkermansia intestinigallinarum</name>
    <dbReference type="NCBI Taxonomy" id="2838431"/>
    <lineage>
        <taxon>Bacteria</taxon>
        <taxon>Pseudomonadati</taxon>
        <taxon>Verrucomicrobiota</taxon>
        <taxon>Verrucomicrobiia</taxon>
        <taxon>Verrucomicrobiales</taxon>
        <taxon>Akkermansiaceae</taxon>
        <taxon>Akkermansia</taxon>
    </lineage>
</organism>
<reference evidence="3" key="1">
    <citation type="journal article" date="2021" name="PeerJ">
        <title>Extensive microbial diversity within the chicken gut microbiome revealed by metagenomics and culture.</title>
        <authorList>
            <person name="Gilroy R."/>
            <person name="Ravi A."/>
            <person name="Getino M."/>
            <person name="Pursley I."/>
            <person name="Horton D.L."/>
            <person name="Alikhan N.F."/>
            <person name="Baker D."/>
            <person name="Gharbi K."/>
            <person name="Hall N."/>
            <person name="Watson M."/>
            <person name="Adriaenssens E.M."/>
            <person name="Foster-Nyarko E."/>
            <person name="Jarju S."/>
            <person name="Secka A."/>
            <person name="Antonio M."/>
            <person name="Oren A."/>
            <person name="Chaudhuri R.R."/>
            <person name="La Ragione R."/>
            <person name="Hildebrand F."/>
            <person name="Pallen M.J."/>
        </authorList>
    </citation>
    <scope>NUCLEOTIDE SEQUENCE</scope>
    <source>
        <strain evidence="3">14975</strain>
    </source>
</reference>
<evidence type="ECO:0000313" key="4">
    <source>
        <dbReference type="Proteomes" id="UP000823964"/>
    </source>
</evidence>
<evidence type="ECO:0000313" key="3">
    <source>
        <dbReference type="EMBL" id="HIX19177.1"/>
    </source>
</evidence>
<reference evidence="3" key="2">
    <citation type="submission" date="2021-04" db="EMBL/GenBank/DDBJ databases">
        <authorList>
            <person name="Gilroy R."/>
        </authorList>
    </citation>
    <scope>NUCLEOTIDE SEQUENCE</scope>
    <source>
        <strain evidence="3">14975</strain>
    </source>
</reference>
<comment type="caution">
    <text evidence="3">The sequence shown here is derived from an EMBL/GenBank/DDBJ whole genome shotgun (WGS) entry which is preliminary data.</text>
</comment>
<dbReference type="EMBL" id="DXFQ01000014">
    <property type="protein sequence ID" value="HIX19177.1"/>
    <property type="molecule type" value="Genomic_DNA"/>
</dbReference>
<protein>
    <submittedName>
        <fullName evidence="3">Uncharacterized protein</fullName>
    </submittedName>
</protein>
<sequence length="158" mass="17588">MVSNLTEVTTRSFLHTSSGPTRDLIGKGTNLLVASLLKATIVKDRDAYDNPRDYVRDNNTQLSNRIGEVRSQKKAVRNYIADAKSGKATPTKSEVRKQSARMKENIAIVDQDIKTARSAVKEATPSEKRELEKKINVLSAEKAQMQQQQEDLDSLATI</sequence>
<feature type="region of interest" description="Disordered" evidence="2">
    <location>
        <begin position="84"/>
        <end position="103"/>
    </location>
</feature>